<organism evidence="2 3">
    <name type="scientific">Psychrobacillus insolitus</name>
    <dbReference type="NCBI Taxonomy" id="1461"/>
    <lineage>
        <taxon>Bacteria</taxon>
        <taxon>Bacillati</taxon>
        <taxon>Bacillota</taxon>
        <taxon>Bacilli</taxon>
        <taxon>Bacillales</taxon>
        <taxon>Bacillaceae</taxon>
        <taxon>Psychrobacillus</taxon>
    </lineage>
</organism>
<gene>
    <name evidence="2" type="ORF">C7437_101797</name>
</gene>
<reference evidence="2 3" key="1">
    <citation type="submission" date="2018-06" db="EMBL/GenBank/DDBJ databases">
        <title>Genomic Encyclopedia of Type Strains, Phase IV (KMG-IV): sequencing the most valuable type-strain genomes for metagenomic binning, comparative biology and taxonomic classification.</title>
        <authorList>
            <person name="Goeker M."/>
        </authorList>
    </citation>
    <scope>NUCLEOTIDE SEQUENCE [LARGE SCALE GENOMIC DNA]</scope>
    <source>
        <strain evidence="2 3">DSM 5</strain>
    </source>
</reference>
<accession>A0A2W7PHA3</accession>
<comment type="caution">
    <text evidence="2">The sequence shown here is derived from an EMBL/GenBank/DDBJ whole genome shotgun (WGS) entry which is preliminary data.</text>
</comment>
<dbReference type="RefSeq" id="WP_111438304.1">
    <property type="nucleotide sequence ID" value="NZ_QKZI01000001.1"/>
</dbReference>
<protein>
    <recommendedName>
        <fullName evidence="1">YpoC-like domain-containing protein</fullName>
    </recommendedName>
</protein>
<dbReference type="Proteomes" id="UP000248646">
    <property type="component" value="Unassembled WGS sequence"/>
</dbReference>
<proteinExistence type="predicted"/>
<evidence type="ECO:0000313" key="2">
    <source>
        <dbReference type="EMBL" id="PZX07676.1"/>
    </source>
</evidence>
<feature type="domain" description="YpoC-like" evidence="1">
    <location>
        <begin position="7"/>
        <end position="95"/>
    </location>
</feature>
<dbReference type="AlphaFoldDB" id="A0A2W7PHA3"/>
<dbReference type="Pfam" id="PF21747">
    <property type="entry name" value="YpoC"/>
    <property type="match status" value="1"/>
</dbReference>
<evidence type="ECO:0000259" key="1">
    <source>
        <dbReference type="Pfam" id="PF21747"/>
    </source>
</evidence>
<keyword evidence="3" id="KW-1185">Reference proteome</keyword>
<evidence type="ECO:0000313" key="3">
    <source>
        <dbReference type="Proteomes" id="UP000248646"/>
    </source>
</evidence>
<name>A0A2W7PHA3_9BACI</name>
<sequence>MHPKNDFSSEFAEWDILQGQLIKLFKENNNGRTDLMERGIILLEQIVVNVNQAKPINFSERFDFIIKNKNNYAAFRQLDELFKETKKKLARLRVQLKDK</sequence>
<dbReference type="EMBL" id="QKZI01000001">
    <property type="protein sequence ID" value="PZX07676.1"/>
    <property type="molecule type" value="Genomic_DNA"/>
</dbReference>
<dbReference type="OrthoDB" id="2360594at2"/>
<dbReference type="InterPro" id="IPR048427">
    <property type="entry name" value="YpoC"/>
</dbReference>